<evidence type="ECO:0000313" key="5">
    <source>
        <dbReference type="EMBL" id="ETR73865.1"/>
    </source>
</evidence>
<dbReference type="InterPro" id="IPR000408">
    <property type="entry name" value="Reg_chr_condens"/>
</dbReference>
<dbReference type="PROSITE" id="PS50012">
    <property type="entry name" value="RCC1_3"/>
    <property type="match status" value="11"/>
</dbReference>
<dbReference type="Pfam" id="PF00415">
    <property type="entry name" value="RCC1"/>
    <property type="match status" value="3"/>
</dbReference>
<dbReference type="Pfam" id="PF13385">
    <property type="entry name" value="Laminin_G_3"/>
    <property type="match status" value="1"/>
</dbReference>
<reference evidence="6" key="1">
    <citation type="submission" date="2012-11" db="EMBL/GenBank/DDBJ databases">
        <authorList>
            <person name="Lucero-Rivera Y.E."/>
            <person name="Tovar-Ramirez D."/>
        </authorList>
    </citation>
    <scope>NUCLEOTIDE SEQUENCE [LARGE SCALE GENOMIC DNA]</scope>
    <source>
        <strain evidence="6">Araruama</strain>
    </source>
</reference>
<keyword evidence="1" id="KW-0732">Signal</keyword>
<evidence type="ECO:0000256" key="2">
    <source>
        <dbReference type="ARBA" id="ARBA00022737"/>
    </source>
</evidence>
<dbReference type="SUPFAM" id="SSF50985">
    <property type="entry name" value="RCC1/BLIP-II"/>
    <property type="match status" value="2"/>
</dbReference>
<evidence type="ECO:0000259" key="4">
    <source>
        <dbReference type="SMART" id="SM00560"/>
    </source>
</evidence>
<dbReference type="InterPro" id="IPR006558">
    <property type="entry name" value="LamG-like"/>
</dbReference>
<keyword evidence="3" id="KW-1015">Disulfide bond</keyword>
<dbReference type="SUPFAM" id="SSF49899">
    <property type="entry name" value="Concanavalin A-like lectins/glucanases"/>
    <property type="match status" value="1"/>
</dbReference>
<proteinExistence type="predicted"/>
<organism evidence="5 6">
    <name type="scientific">Candidatus Magnetoglobus multicellularis str. Araruama</name>
    <dbReference type="NCBI Taxonomy" id="890399"/>
    <lineage>
        <taxon>Bacteria</taxon>
        <taxon>Pseudomonadati</taxon>
        <taxon>Thermodesulfobacteriota</taxon>
        <taxon>Desulfobacteria</taxon>
        <taxon>Desulfobacterales</taxon>
        <taxon>Desulfobacteraceae</taxon>
        <taxon>Candidatus Magnetoglobus</taxon>
    </lineage>
</organism>
<dbReference type="InterPro" id="IPR051210">
    <property type="entry name" value="Ub_ligase/GEF_domain"/>
</dbReference>
<dbReference type="InterPro" id="IPR058923">
    <property type="entry name" value="RCC1-like_dom"/>
</dbReference>
<dbReference type="PRINTS" id="PR00633">
    <property type="entry name" value="RCCNDNSATION"/>
</dbReference>
<dbReference type="Gene3D" id="2.130.10.30">
    <property type="entry name" value="Regulator of chromosome condensation 1/beta-lactamase-inhibitor protein II"/>
    <property type="match status" value="4"/>
</dbReference>
<dbReference type="PANTHER" id="PTHR22870">
    <property type="entry name" value="REGULATOR OF CHROMOSOME CONDENSATION"/>
    <property type="match status" value="1"/>
</dbReference>
<dbReference type="Pfam" id="PF25390">
    <property type="entry name" value="WD40_RLD"/>
    <property type="match status" value="1"/>
</dbReference>
<feature type="domain" description="LamG-like jellyroll fold" evidence="4">
    <location>
        <begin position="2372"/>
        <end position="2504"/>
    </location>
</feature>
<sequence>MTELPETFSGHNNGDGVSISLDNQSWNRIVTASELNGTYFSVSLDDYLESKQSGYFYIKFQQYDNYKYPSDGREWDDIKIEQKGFIQVDCGNDHSLALKCDGTVWAWGDNSKGQLGNGTTNNSYFPILIKDLKEIVSISAGTFGHNLALDSYGYVWGWGSNSDNYLSDELEEIVLKPVKLSGLVGIKEISAGANLNIAYNESFYWTWGRNSFNLCSKQPCKTAKRLITAEASSVAAFVVDTDGYIYSMGYNNHNSLGIKGLKDYNTYNTFQKIDLSNIKEVAYGYRSGHALDIYGNVYSWGHCFGGSYAGRLGNGCTDNDGYLPFNLRTLSNLSSKVITISSNVHNSFAICKDGSVYGWGSFLGNGSDYHIVEQYPIKIQQLTDSLMIKGGYNFGVALKKDGTVWAFGFNSVGRLGIGSTSEFKSTPVQVLFGAQLTPTASMIAATAIASGTSNHPMLKVKIETESIDTNLKSVTVKTNGTYKLTDIQNFHLIHSTDSTLNTNDTVLSTKPSVAPGHEIVFSPLSRTLHEGDTDYLFVTVDISNTAGGNRDIYLKSTPLSNIQLENGSFNNDDDIPATGPQTFKSPSVKLSSLNTPETNAIQGTEKHAIYAIKLDVEDMDAILTGLKIKTSGSYETSDISSFNLLFSEDDKLDENDFTLNEQNAVPSGQNISFAGFEHGFSANSTGYLFITVDMSDDIVAKRTLSIDTITFDQFTFQVDPYKIGTGELPSGNEHTLYRPPLIHMESQPVPSGEVSQGIEKYLIYNTKLTVSDNDAILSNVALMTGGTFETGDIDQFSLWLSSDTNFNAGDTKLQSQNPPVSGNSIIFSDLSLSLSKDTTYYLMVTIDVSKNAQGGNSIFINDTSLDSLVFTDSNVHLSGSLPKGSTHKFPYSPYVITAVGFYHTVALRMNGMVWTWGRNHNGQLGDGTTDDSFMAVSLPSLKNIATVVAGHHFSLAMTSKGTVWAWGENESGQLGNGTFESQYTPIEITGLMNVTDISAGATHSLALKNDGTVWAWGGNRYGQLGDGTFTNSHTPVRVSGLSNITAIACGANFNMALADDGKVWTWGQNDFGQLGIGNRTNQSTASVVSNLNNVTTIAAGETHALVILSDKTVKAWGANEDGRLGNNDTTDSLTPVAVSGLTKIIDIAAGNRHSLALDEDNNVWAWGWNEYGQLGNGEKTEQHKPLQITSLQGAVDVEAGGDYSVARLTNGTLRSWGHNQYGQLGDGTSDNRLTPVEGGIIPVISIASANAGPETLQRGGANEILERLELTVTGADATFIGLNFVTAGDYESSDLNTGGFKLWYSTDDVFNDSEDILLNDHARVSSGDKISFGDFAQTTEKGMNYLFITIDVSPNAIGGRKIQISDIPFTDILFEEKNCLKTGDIEPVAASHEKAFPTVSVKIASTDISAQSLSQSTENHILYQMRMTFDDGDGNLSGLHLTPGGTYKVSDLVPGSFKLRISTDNTLDADDPILDTHEIVPPGFPLEFDNLNQPLAGNTAIYVFVTVDIDPTAGGERFIFIMETDFEDIQFEEIYVYKDGASPLPDSGRQTFFMTEISLSSPTVAASQVAQGTENHVLYCLDMAVANANIFLYSLTFSTSGSYLESDIDGFDLYYSADSTLNTAQDLLMTSVSSVGSNASLIFDNLSFLLKAGETGYYFVTADINDRAIVRDIQITDFQLSDIKVSDTVKLLPDTDSLSAGGIQTFPTPSVAISSINVPSGDVEQDTQDHILYGFKFTVSNADAFLSQLTVVTNGTYIVDDISAFELKFSNDNTLDDNDISLATIETLKTGSNLVFDIPSQKIEQNTSAYIFVTADIGAANGGRTLYITGKTLNDIVFDSNDLLNKTGPDSFPAGGVQTLPLPDINIVSTPISSQTVEQDTPDVVLHQLAVSVTRAEAVLTGLNVTTAGNYIQKDLVSNSFKLRYSTDNTLDDTDTVLQSLAFVTPGSQLSFNQLNQDLPKDATGYLFVTVDTAAANGARTIKIQKNNLTDISFVYAKKSGTLLENASITFPIPDITVSATDIPETEIAQHTSNLVLYKINVSPTRAEAYLTGLTLKTNGTYLTSDLVPDSFKLRISDDSSLNPEDDILATSAFISSGGQLVFTGFTREIPKNQTDYLFVTVDTSLCVGRNIQIPSTPLTNLSFTFGRFVGSPANFAEGGIQQFTVPHVKVSSTEISNEEDVIQGTLNHPLYRLNMTVSNAKAILTALQLTTGGTYRTSDISTNCSEEKTCNPAVEKDLPVFHLFASLDDQLDDGDTLLGNYLSVSSGQQLNFSGLSYHMPKSSKHYIFLTANIGAAVGNRTIQIIGTPHSNIKMSYREKTDSDPSVELMGNDPISAGSIQTFETPAENVLDFVDETNDYIQIPYDSELNPRKFTVSLQAKVEGRSGLKRVAISSIDQNNYAGYEIYADTDNVWKMRIGTGSGWYIVEGVDIVDFDWYYITGVFNGTALKLYVNDKAYQAAGSVSSFAPNTSQDLYIGCDLNQNNFFNGQLQDIHIWNKALTDTDIESIHDGDIPTDNETGIVAHYRFDPWGTFVDTTGNDHHGTINGAPTWASVLSGLWIGQIEINKVNETTKTEPQDVPNPFDMRILIHISADGTARLLKEVTLMKAPYVKEENGKSIDMVRNRLITDQSLLSKYEGVIRRDGKLVGIRLTSLAFEFDPSTSNEMELNGTVRGNSKLTANLTISENNPNNPFVHKYHPDHRTGRKIDRNITLFINPVSDDDDDPQSGEFKFEGVYDEILYGAHKLPIHLQGQFSLERVSGIHTLNDEE</sequence>
<dbReference type="SMART" id="SM00560">
    <property type="entry name" value="LamGL"/>
    <property type="match status" value="1"/>
</dbReference>
<evidence type="ECO:0000313" key="6">
    <source>
        <dbReference type="Proteomes" id="UP000189670"/>
    </source>
</evidence>
<keyword evidence="2" id="KW-0677">Repeat</keyword>
<comment type="caution">
    <text evidence="5">The sequence shown here is derived from an EMBL/GenBank/DDBJ whole genome shotgun (WGS) entry which is preliminary data.</text>
</comment>
<accession>A0A1V1PGQ4</accession>
<gene>
    <name evidence="5" type="ORF">OMM_00646</name>
</gene>
<evidence type="ECO:0000256" key="3">
    <source>
        <dbReference type="ARBA" id="ARBA00023157"/>
    </source>
</evidence>
<dbReference type="EMBL" id="ATBP01000035">
    <property type="protein sequence ID" value="ETR73865.1"/>
    <property type="molecule type" value="Genomic_DNA"/>
</dbReference>
<dbReference type="Proteomes" id="UP000189670">
    <property type="component" value="Unassembled WGS sequence"/>
</dbReference>
<dbReference type="InterPro" id="IPR013320">
    <property type="entry name" value="ConA-like_dom_sf"/>
</dbReference>
<name>A0A1V1PGQ4_9BACT</name>
<evidence type="ECO:0000256" key="1">
    <source>
        <dbReference type="ARBA" id="ARBA00022729"/>
    </source>
</evidence>
<protein>
    <recommendedName>
        <fullName evidence="4">LamG-like jellyroll fold domain-containing protein</fullName>
    </recommendedName>
</protein>
<dbReference type="PANTHER" id="PTHR22870:SF408">
    <property type="entry name" value="OS09G0560450 PROTEIN"/>
    <property type="match status" value="1"/>
</dbReference>
<dbReference type="Gene3D" id="2.60.120.200">
    <property type="match status" value="1"/>
</dbReference>
<dbReference type="InterPro" id="IPR009091">
    <property type="entry name" value="RCC1/BLIP-II"/>
</dbReference>
<dbReference type="PROSITE" id="PS00626">
    <property type="entry name" value="RCC1_2"/>
    <property type="match status" value="1"/>
</dbReference>